<evidence type="ECO:0000256" key="2">
    <source>
        <dbReference type="ARBA" id="ARBA00005084"/>
    </source>
</evidence>
<dbReference type="PRINTS" id="PR00071">
    <property type="entry name" value="HMGCOARDTASE"/>
</dbReference>
<dbReference type="GO" id="GO:0005789">
    <property type="term" value="C:endoplasmic reticulum membrane"/>
    <property type="evidence" value="ECO:0007669"/>
    <property type="project" value="UniProtKB-SubCell"/>
</dbReference>
<dbReference type="InterPro" id="IPR004554">
    <property type="entry name" value="HMG_CoA_Rdtase_eu_arc"/>
</dbReference>
<dbReference type="FunFam" id="3.30.70.420:FF:000001">
    <property type="entry name" value="3-hydroxy-3-methylglutaryl coenzyme A reductase"/>
    <property type="match status" value="1"/>
</dbReference>
<dbReference type="PANTHER" id="PTHR10572:SF24">
    <property type="entry name" value="3-HYDROXY-3-METHYLGLUTARYL-COENZYME A REDUCTASE"/>
    <property type="match status" value="1"/>
</dbReference>
<keyword evidence="7 11" id="KW-1133">Transmembrane helix</keyword>
<evidence type="ECO:0000256" key="4">
    <source>
        <dbReference type="ARBA" id="ARBA00022692"/>
    </source>
</evidence>
<keyword evidence="5 11" id="KW-0256">Endoplasmic reticulum</keyword>
<feature type="transmembrane region" description="Helical" evidence="11">
    <location>
        <begin position="92"/>
        <end position="108"/>
    </location>
</feature>
<keyword evidence="9 11" id="KW-0472">Membrane</keyword>
<feature type="transmembrane region" description="Helical" evidence="11">
    <location>
        <begin position="21"/>
        <end position="43"/>
    </location>
</feature>
<evidence type="ECO:0000256" key="3">
    <source>
        <dbReference type="ARBA" id="ARBA00007661"/>
    </source>
</evidence>
<evidence type="ECO:0000259" key="12">
    <source>
        <dbReference type="PROSITE" id="PS50156"/>
    </source>
</evidence>
<dbReference type="NCBIfam" id="TIGR00533">
    <property type="entry name" value="HMG_CoA_R_NADP"/>
    <property type="match status" value="1"/>
</dbReference>
<feature type="domain" description="SSD" evidence="12">
    <location>
        <begin position="63"/>
        <end position="224"/>
    </location>
</feature>
<feature type="transmembrane region" description="Helical" evidence="11">
    <location>
        <begin position="63"/>
        <end position="80"/>
    </location>
</feature>
<feature type="transmembrane region" description="Helical" evidence="11">
    <location>
        <begin position="120"/>
        <end position="138"/>
    </location>
</feature>
<dbReference type="AlphaFoldDB" id="A0A814BP43"/>
<protein>
    <recommendedName>
        <fullName evidence="11">3-hydroxy-3-methylglutaryl coenzyme A reductase</fullName>
        <shortName evidence="11">HMG-CoA reductase</shortName>
        <ecNumber evidence="11">1.1.1.34</ecNumber>
    </recommendedName>
</protein>
<name>A0A814BP43_9BILA</name>
<dbReference type="SUPFAM" id="SSF56542">
    <property type="entry name" value="Substrate-binding domain of HMG-CoA reductase"/>
    <property type="match status" value="1"/>
</dbReference>
<evidence type="ECO:0000313" key="14">
    <source>
        <dbReference type="Proteomes" id="UP000663879"/>
    </source>
</evidence>
<dbReference type="InterPro" id="IPR000731">
    <property type="entry name" value="SSD"/>
</dbReference>
<dbReference type="GO" id="GO:0005778">
    <property type="term" value="C:peroxisomal membrane"/>
    <property type="evidence" value="ECO:0007669"/>
    <property type="project" value="TreeGrafter"/>
</dbReference>
<dbReference type="PANTHER" id="PTHR10572">
    <property type="entry name" value="3-HYDROXY-3-METHYLGLUTARYL-COENZYME A REDUCTASE"/>
    <property type="match status" value="1"/>
</dbReference>
<comment type="pathway">
    <text evidence="2 11">Metabolic intermediate biosynthesis; (R)-mevalonate biosynthesis; (R)-mevalonate from acetyl-CoA: step 3/3.</text>
</comment>
<accession>A0A814BP43</accession>
<evidence type="ECO:0000256" key="7">
    <source>
        <dbReference type="ARBA" id="ARBA00022989"/>
    </source>
</evidence>
<dbReference type="Pfam" id="PF12349">
    <property type="entry name" value="Sterol-sensing"/>
    <property type="match status" value="1"/>
</dbReference>
<dbReference type="UniPathway" id="UPA00058">
    <property type="reaction ID" value="UER00103"/>
</dbReference>
<evidence type="ECO:0000256" key="8">
    <source>
        <dbReference type="ARBA" id="ARBA00023002"/>
    </source>
</evidence>
<sequence>MESQKILSDIFKLFSGTSVANPFEVIIVMISICISLSILSSPVHVVQQSETSLPRINLEHHSNFSFIMILRCLAFICVLIQLKKLRKIHSKFILFVSIIATLISSILFNNALLTWFKLEIPNSLVLIIDIIIFTLLLIDVKKCNSIINNAFEIKNLREAKKSVVQNLASYASNSSLDTFCLILLVALGNLSETKEIKNFSLFGCMLLASNFLISLTIYPALLSLILQFKNNNYENNSKEKMERSLNEIHLGKTLSSSSLTAFNSLKNPILIYVKLLMTLFLIGVHLKMKFFNEKEFLTNNTSNITSNKQDQTDSIDDSNNKIIAYTESCLLISLIIYIITKIMKKTDETDNECQTVQINHSSSSSQTDPIIQHSQNLNEIEKKISNVPQISRTIQECLTYMKENPARLLEDFQDDEIVDLVLNKHIPIYKLESYFKNPEKAVQIRRKVIEKKMLNTNSDYTFNDLPYQNYNYSKIIGSCCENVVGFIPVPLGIAGPLLIDGRYYQIPMATTEGTLVASTNRGCTALTSSNGVHTKVLSDGMTRAPVLEFSSAMRAAEAKEWLEVEDNFLLIKKSFDSTSRFAKLESAKCCVVGKYLYIRFKSRTGDAMGMNMLSKGSEKALIELRKYFPDACIKSVSGNYCTDKKSSAINWIEGRGKSVVCEAIVRGDVVKSVLKTSVKALVDLNLTKNLVGSAMAGSIGGFNAHAANIVTAVFIACGQDPAQVVESSNCLTWMECTSSDDLYISCTMPSLEVGTVGGGTILDAQSSCLKMLGVHGPNEANPGENASQLARIIAAAVMAGELSLMSALASGHLVNSHMKYNRSTANFVNQAFSSTIHNLL</sequence>
<dbReference type="GO" id="GO:0008299">
    <property type="term" value="P:isoprenoid biosynthetic process"/>
    <property type="evidence" value="ECO:0007669"/>
    <property type="project" value="InterPro"/>
</dbReference>
<dbReference type="SUPFAM" id="SSF55035">
    <property type="entry name" value="NAD-binding domain of HMG-CoA reductase"/>
    <property type="match status" value="1"/>
</dbReference>
<dbReference type="InterPro" id="IPR009023">
    <property type="entry name" value="HMG_CoA_Rdtase_NAD(P)-bd_sf"/>
</dbReference>
<keyword evidence="4 11" id="KW-0812">Transmembrane</keyword>
<comment type="similarity">
    <text evidence="3 11">Belongs to the HMG-CoA reductase family.</text>
</comment>
<reference evidence="13" key="1">
    <citation type="submission" date="2021-02" db="EMBL/GenBank/DDBJ databases">
        <authorList>
            <person name="Nowell W R."/>
        </authorList>
    </citation>
    <scope>NUCLEOTIDE SEQUENCE</scope>
    <source>
        <strain evidence="13">Ploen Becks lab</strain>
    </source>
</reference>
<evidence type="ECO:0000256" key="10">
    <source>
        <dbReference type="ARBA" id="ARBA00049909"/>
    </source>
</evidence>
<gene>
    <name evidence="13" type="ORF">OXX778_LOCUS12792</name>
</gene>
<dbReference type="GO" id="GO:0004420">
    <property type="term" value="F:hydroxymethylglutaryl-CoA reductase (NADPH) activity"/>
    <property type="evidence" value="ECO:0007669"/>
    <property type="project" value="UniProtKB-EC"/>
</dbReference>
<evidence type="ECO:0000256" key="9">
    <source>
        <dbReference type="ARBA" id="ARBA00023136"/>
    </source>
</evidence>
<evidence type="ECO:0000313" key="13">
    <source>
        <dbReference type="EMBL" id="CAF0928850.1"/>
    </source>
</evidence>
<dbReference type="InterPro" id="IPR009029">
    <property type="entry name" value="HMG_CoA_Rdtase_sub-bd_dom_sf"/>
</dbReference>
<feature type="transmembrane region" description="Helical" evidence="11">
    <location>
        <begin position="199"/>
        <end position="226"/>
    </location>
</feature>
<dbReference type="EC" id="1.1.1.34" evidence="11"/>
<dbReference type="PROSITE" id="PS01192">
    <property type="entry name" value="HMG_COA_REDUCTASE_3"/>
    <property type="match status" value="1"/>
</dbReference>
<dbReference type="InterPro" id="IPR002202">
    <property type="entry name" value="HMG_CoA_Rdtase"/>
</dbReference>
<feature type="transmembrane region" description="Helical" evidence="11">
    <location>
        <begin position="167"/>
        <end position="187"/>
    </location>
</feature>
<dbReference type="PROSITE" id="PS00318">
    <property type="entry name" value="HMG_COA_REDUCTASE_2"/>
    <property type="match status" value="1"/>
</dbReference>
<dbReference type="GO" id="GO:0016126">
    <property type="term" value="P:sterol biosynthetic process"/>
    <property type="evidence" value="ECO:0007669"/>
    <property type="project" value="TreeGrafter"/>
</dbReference>
<dbReference type="Proteomes" id="UP000663879">
    <property type="component" value="Unassembled WGS sequence"/>
</dbReference>
<dbReference type="PROSITE" id="PS50065">
    <property type="entry name" value="HMG_COA_REDUCTASE_4"/>
    <property type="match status" value="1"/>
</dbReference>
<dbReference type="PROSITE" id="PS00066">
    <property type="entry name" value="HMG_COA_REDUCTASE_1"/>
    <property type="match status" value="1"/>
</dbReference>
<evidence type="ECO:0000256" key="1">
    <source>
        <dbReference type="ARBA" id="ARBA00004477"/>
    </source>
</evidence>
<dbReference type="Pfam" id="PF00368">
    <property type="entry name" value="HMG-CoA_red"/>
    <property type="match status" value="1"/>
</dbReference>
<dbReference type="InterPro" id="IPR023074">
    <property type="entry name" value="HMG_CoA_Rdtase_cat_sf"/>
</dbReference>
<keyword evidence="6 11" id="KW-0521">NADP</keyword>
<keyword evidence="8 11" id="KW-0560">Oxidoreductase</keyword>
<dbReference type="PROSITE" id="PS50156">
    <property type="entry name" value="SSD"/>
    <property type="match status" value="1"/>
</dbReference>
<evidence type="ECO:0000256" key="6">
    <source>
        <dbReference type="ARBA" id="ARBA00022857"/>
    </source>
</evidence>
<dbReference type="Gene3D" id="1.10.3270.10">
    <property type="entry name" value="HMGR, N-terminal domain"/>
    <property type="match status" value="1"/>
</dbReference>
<dbReference type="Gene3D" id="3.30.70.420">
    <property type="entry name" value="Hydroxymethylglutaryl-CoA reductase, class I/II, NAD/NADP-binding domain"/>
    <property type="match status" value="1"/>
</dbReference>
<evidence type="ECO:0000256" key="11">
    <source>
        <dbReference type="RuleBase" id="RU361219"/>
    </source>
</evidence>
<keyword evidence="14" id="KW-1185">Reference proteome</keyword>
<dbReference type="OrthoDB" id="310654at2759"/>
<comment type="catalytic activity">
    <reaction evidence="10">
        <text>(R)-mevalonate + 2 NADP(+) + CoA = (3S)-3-hydroxy-3-methylglutaryl-CoA + 2 NADPH + 2 H(+)</text>
        <dbReference type="Rhea" id="RHEA:15989"/>
        <dbReference type="ChEBI" id="CHEBI:15378"/>
        <dbReference type="ChEBI" id="CHEBI:36464"/>
        <dbReference type="ChEBI" id="CHEBI:43074"/>
        <dbReference type="ChEBI" id="CHEBI:57287"/>
        <dbReference type="ChEBI" id="CHEBI:57783"/>
        <dbReference type="ChEBI" id="CHEBI:58349"/>
        <dbReference type="EC" id="1.1.1.34"/>
    </reaction>
    <physiologicalReaction direction="right-to-left" evidence="10">
        <dbReference type="Rhea" id="RHEA:15991"/>
    </physiologicalReaction>
</comment>
<dbReference type="InterPro" id="IPR023076">
    <property type="entry name" value="HMG_CoA_Rdtase_CS"/>
</dbReference>
<dbReference type="EMBL" id="CAJNOC010002362">
    <property type="protein sequence ID" value="CAF0928850.1"/>
    <property type="molecule type" value="Genomic_DNA"/>
</dbReference>
<dbReference type="InterPro" id="IPR053958">
    <property type="entry name" value="HMGCR/SNAP/NPC1-like_SSD"/>
</dbReference>
<evidence type="ECO:0000256" key="5">
    <source>
        <dbReference type="ARBA" id="ARBA00022824"/>
    </source>
</evidence>
<proteinExistence type="inferred from homology"/>
<dbReference type="GO" id="GO:0015936">
    <property type="term" value="P:coenzyme A metabolic process"/>
    <property type="evidence" value="ECO:0007669"/>
    <property type="project" value="InterPro"/>
</dbReference>
<dbReference type="InterPro" id="IPR023282">
    <property type="entry name" value="HMG_CoA_Rdtase_N"/>
</dbReference>
<comment type="subcellular location">
    <subcellularLocation>
        <location evidence="1 11">Endoplasmic reticulum membrane</location>
        <topology evidence="1 11">Multi-pass membrane protein</topology>
    </subcellularLocation>
</comment>
<dbReference type="FunFam" id="1.10.3270.10:FF:000001">
    <property type="entry name" value="3-hydroxy-3-methylglutaryl coenzyme A reductase"/>
    <property type="match status" value="1"/>
</dbReference>
<feature type="transmembrane region" description="Helical" evidence="11">
    <location>
        <begin position="269"/>
        <end position="286"/>
    </location>
</feature>
<dbReference type="FunFam" id="3.90.770.10:FF:000001">
    <property type="entry name" value="3-hydroxy-3-methylglutaryl coenzyme A reductase"/>
    <property type="match status" value="1"/>
</dbReference>
<organism evidence="13 14">
    <name type="scientific">Brachionus calyciflorus</name>
    <dbReference type="NCBI Taxonomy" id="104777"/>
    <lineage>
        <taxon>Eukaryota</taxon>
        <taxon>Metazoa</taxon>
        <taxon>Spiralia</taxon>
        <taxon>Gnathifera</taxon>
        <taxon>Rotifera</taxon>
        <taxon>Eurotatoria</taxon>
        <taxon>Monogononta</taxon>
        <taxon>Pseudotrocha</taxon>
        <taxon>Ploima</taxon>
        <taxon>Brachionidae</taxon>
        <taxon>Brachionus</taxon>
    </lineage>
</organism>
<comment type="caution">
    <text evidence="13">The sequence shown here is derived from an EMBL/GenBank/DDBJ whole genome shotgun (WGS) entry which is preliminary data.</text>
</comment>
<dbReference type="Gene3D" id="3.90.770.10">
    <property type="entry name" value="3-hydroxy-3-methylglutaryl-coenzyme A Reductase, Chain A, domain 2"/>
    <property type="match status" value="1"/>
</dbReference>
<dbReference type="CDD" id="cd00643">
    <property type="entry name" value="HMG-CoA_reductase_classI"/>
    <property type="match status" value="1"/>
</dbReference>